<dbReference type="Proteomes" id="UP001205843">
    <property type="component" value="Unassembled WGS sequence"/>
</dbReference>
<comment type="similarity">
    <text evidence="1 11">Belongs to the FliM family.</text>
</comment>
<sequence length="337" mass="37967">MANQDILSQDEIDALLHGVEGGDLDEGGDEAAPGQARSFDFESQERIVRGRMPTLEMINERFARLFRIGLFNMLRRTPEVSIHGVDMMKFGEYIHTLFVPTSLNIVRINPLRGSALCIVDPKLVFVLVDNFFGGDGRYYTKIEGREFTSTELRVVRMVLDQAFSDLQEAWAPVMPVEFEYLNSEVNPQFANIVSPSEVVVICKFQIELDGGGGEFHVTIPYTNIEPIREQLNAGVQSDRNEVDERWTRSLREEMKSADVELSSTLTQVQISLRDLRRLKAGDIIPCDMPETVILEAEGVPIFRGRYGQAEGQAAIKITDKVRVENDRALTIGSKTHE</sequence>
<accession>A0AAE3G722</accession>
<evidence type="ECO:0000256" key="4">
    <source>
        <dbReference type="ARBA" id="ARBA00022500"/>
    </source>
</evidence>
<proteinExistence type="inferred from homology"/>
<dbReference type="GO" id="GO:0050918">
    <property type="term" value="P:positive chemotaxis"/>
    <property type="evidence" value="ECO:0007669"/>
    <property type="project" value="TreeGrafter"/>
</dbReference>
<gene>
    <name evidence="13" type="ORF">J2T57_002748</name>
</gene>
<dbReference type="Gene3D" id="2.30.330.10">
    <property type="entry name" value="SpoA-like"/>
    <property type="match status" value="1"/>
</dbReference>
<protein>
    <recommendedName>
        <fullName evidence="2 10">Flagellar motor switch protein FliM</fullName>
    </recommendedName>
</protein>
<evidence type="ECO:0000256" key="11">
    <source>
        <dbReference type="PIRNR" id="PIRNR002888"/>
    </source>
</evidence>
<name>A0AAE3G722_9GAMM</name>
<evidence type="ECO:0000256" key="3">
    <source>
        <dbReference type="ARBA" id="ARBA00022475"/>
    </source>
</evidence>
<comment type="function">
    <text evidence="9 11">FliM is one of three proteins (FliG, FliN, FliM) that forms the rotor-mounted switch complex (C ring), located at the base of the basal body. This complex interacts with the CheY and CheZ chemotaxis proteins, in addition to contacting components of the motor that determine the direction of flagellar rotation.</text>
</comment>
<dbReference type="SUPFAM" id="SSF101801">
    <property type="entry name" value="Surface presentation of antigens (SPOA)"/>
    <property type="match status" value="1"/>
</dbReference>
<dbReference type="InterPro" id="IPR036429">
    <property type="entry name" value="SpoA-like_sf"/>
</dbReference>
<organism evidence="13 14">
    <name type="scientific">Natronocella acetinitrilica</name>
    <dbReference type="NCBI Taxonomy" id="414046"/>
    <lineage>
        <taxon>Bacteria</taxon>
        <taxon>Pseudomonadati</taxon>
        <taxon>Pseudomonadota</taxon>
        <taxon>Gammaproteobacteria</taxon>
        <taxon>Chromatiales</taxon>
        <taxon>Ectothiorhodospiraceae</taxon>
        <taxon>Natronocella</taxon>
    </lineage>
</organism>
<keyword evidence="3 11" id="KW-1003">Cell membrane</keyword>
<dbReference type="Pfam" id="PF01052">
    <property type="entry name" value="FliMN_C"/>
    <property type="match status" value="1"/>
</dbReference>
<dbReference type="RefSeq" id="WP_253479180.1">
    <property type="nucleotide sequence ID" value="NZ_JALJXV010000006.1"/>
</dbReference>
<evidence type="ECO:0000256" key="5">
    <source>
        <dbReference type="ARBA" id="ARBA00022519"/>
    </source>
</evidence>
<keyword evidence="4 11" id="KW-0145">Chemotaxis</keyword>
<evidence type="ECO:0000256" key="1">
    <source>
        <dbReference type="ARBA" id="ARBA00011049"/>
    </source>
</evidence>
<dbReference type="Pfam" id="PF02154">
    <property type="entry name" value="FliM"/>
    <property type="match status" value="1"/>
</dbReference>
<keyword evidence="13" id="KW-0282">Flagellum</keyword>
<comment type="caution">
    <text evidence="13">The sequence shown here is derived from an EMBL/GenBank/DDBJ whole genome shotgun (WGS) entry which is preliminary data.</text>
</comment>
<dbReference type="InterPro" id="IPR001689">
    <property type="entry name" value="Flag_FliM"/>
</dbReference>
<dbReference type="GO" id="GO:0005886">
    <property type="term" value="C:plasma membrane"/>
    <property type="evidence" value="ECO:0007669"/>
    <property type="project" value="UniProtKB-SubCell"/>
</dbReference>
<keyword evidence="13" id="KW-0966">Cell projection</keyword>
<dbReference type="GO" id="GO:0009425">
    <property type="term" value="C:bacterial-type flagellum basal body"/>
    <property type="evidence" value="ECO:0007669"/>
    <property type="project" value="UniProtKB-SubCell"/>
</dbReference>
<evidence type="ECO:0000256" key="10">
    <source>
        <dbReference type="NCBIfam" id="TIGR01397"/>
    </source>
</evidence>
<dbReference type="PANTHER" id="PTHR30034">
    <property type="entry name" value="FLAGELLAR MOTOR SWITCH PROTEIN FLIM"/>
    <property type="match status" value="1"/>
</dbReference>
<dbReference type="GO" id="GO:0003774">
    <property type="term" value="F:cytoskeletal motor activity"/>
    <property type="evidence" value="ECO:0007669"/>
    <property type="project" value="InterPro"/>
</dbReference>
<dbReference type="PIRSF" id="PIRSF002888">
    <property type="entry name" value="FliM"/>
    <property type="match status" value="1"/>
</dbReference>
<comment type="subcellular location">
    <subcellularLocation>
        <location evidence="11">Cell inner membrane</location>
        <topology evidence="11">Peripheral membrane protein</topology>
    </subcellularLocation>
    <subcellularLocation>
        <location evidence="11">Bacterial flagellum basal body</location>
    </subcellularLocation>
</comment>
<reference evidence="13" key="1">
    <citation type="submission" date="2022-03" db="EMBL/GenBank/DDBJ databases">
        <title>Genomic Encyclopedia of Type Strains, Phase III (KMG-III): the genomes of soil and plant-associated and newly described type strains.</title>
        <authorList>
            <person name="Whitman W."/>
        </authorList>
    </citation>
    <scope>NUCLEOTIDE SEQUENCE</scope>
    <source>
        <strain evidence="13">ANL 6-2</strain>
    </source>
</reference>
<dbReference type="GO" id="GO:0071978">
    <property type="term" value="P:bacterial-type flagellum-dependent swarming motility"/>
    <property type="evidence" value="ECO:0007669"/>
    <property type="project" value="TreeGrafter"/>
</dbReference>
<dbReference type="PANTHER" id="PTHR30034:SF3">
    <property type="entry name" value="FLAGELLAR MOTOR SWITCH PROTEIN FLIM"/>
    <property type="match status" value="1"/>
</dbReference>
<keyword evidence="7 11" id="KW-0472">Membrane</keyword>
<evidence type="ECO:0000256" key="8">
    <source>
        <dbReference type="ARBA" id="ARBA00023143"/>
    </source>
</evidence>
<dbReference type="InterPro" id="IPR001543">
    <property type="entry name" value="FliN-like_C"/>
</dbReference>
<dbReference type="Gene3D" id="3.40.1550.10">
    <property type="entry name" value="CheC-like"/>
    <property type="match status" value="1"/>
</dbReference>
<keyword evidence="14" id="KW-1185">Reference proteome</keyword>
<feature type="domain" description="Flagellar motor switch protein FliN-like C-terminal" evidence="12">
    <location>
        <begin position="253"/>
        <end position="321"/>
    </location>
</feature>
<evidence type="ECO:0000259" key="12">
    <source>
        <dbReference type="Pfam" id="PF01052"/>
    </source>
</evidence>
<dbReference type="AlphaFoldDB" id="A0AAE3G722"/>
<evidence type="ECO:0000313" key="13">
    <source>
        <dbReference type="EMBL" id="MCP1675598.1"/>
    </source>
</evidence>
<dbReference type="CDD" id="cd17908">
    <property type="entry name" value="FliM"/>
    <property type="match status" value="1"/>
</dbReference>
<keyword evidence="5 11" id="KW-0997">Cell inner membrane</keyword>
<dbReference type="NCBIfam" id="TIGR01397">
    <property type="entry name" value="fliM_switch"/>
    <property type="match status" value="1"/>
</dbReference>
<keyword evidence="6 11" id="KW-0283">Flagellar rotation</keyword>
<dbReference type="PRINTS" id="PR00955">
    <property type="entry name" value="FLGMOTORFLIM"/>
</dbReference>
<dbReference type="EMBL" id="JALJXV010000006">
    <property type="protein sequence ID" value="MCP1675598.1"/>
    <property type="molecule type" value="Genomic_DNA"/>
</dbReference>
<dbReference type="InterPro" id="IPR028976">
    <property type="entry name" value="CheC-like_sf"/>
</dbReference>
<keyword evidence="13" id="KW-0969">Cilium</keyword>
<evidence type="ECO:0000313" key="14">
    <source>
        <dbReference type="Proteomes" id="UP001205843"/>
    </source>
</evidence>
<evidence type="ECO:0000256" key="9">
    <source>
        <dbReference type="ARBA" id="ARBA00025044"/>
    </source>
</evidence>
<keyword evidence="8 11" id="KW-0975">Bacterial flagellum</keyword>
<evidence type="ECO:0000256" key="7">
    <source>
        <dbReference type="ARBA" id="ARBA00023136"/>
    </source>
</evidence>
<evidence type="ECO:0000256" key="6">
    <source>
        <dbReference type="ARBA" id="ARBA00022779"/>
    </source>
</evidence>
<evidence type="ECO:0000256" key="2">
    <source>
        <dbReference type="ARBA" id="ARBA00021898"/>
    </source>
</evidence>
<dbReference type="SUPFAM" id="SSF103039">
    <property type="entry name" value="CheC-like"/>
    <property type="match status" value="1"/>
</dbReference>